<keyword evidence="3" id="KW-1185">Reference proteome</keyword>
<feature type="signal peptide" evidence="1">
    <location>
        <begin position="1"/>
        <end position="20"/>
    </location>
</feature>
<reference evidence="2 3" key="1">
    <citation type="submission" date="2020-02" db="EMBL/GenBank/DDBJ databases">
        <authorList>
            <person name="Khan S.A."/>
            <person name="Jeon C.O."/>
            <person name="Chun B.H."/>
        </authorList>
    </citation>
    <scope>NUCLEOTIDE SEQUENCE [LARGE SCALE GENOMIC DNA]</scope>
    <source>
        <strain evidence="2 3">H239</strain>
    </source>
</reference>
<evidence type="ECO:0000313" key="3">
    <source>
        <dbReference type="Proteomes" id="UP000474802"/>
    </source>
</evidence>
<dbReference type="Proteomes" id="UP000474802">
    <property type="component" value="Unassembled WGS sequence"/>
</dbReference>
<proteinExistence type="predicted"/>
<dbReference type="AlphaFoldDB" id="A0A6M1SB25"/>
<feature type="chain" id="PRO_5026763592" evidence="1">
    <location>
        <begin position="21"/>
        <end position="201"/>
    </location>
</feature>
<name>A0A6M1SB25_9HYPH</name>
<dbReference type="EMBL" id="JAALFG010000001">
    <property type="protein sequence ID" value="NGP16947.1"/>
    <property type="molecule type" value="Genomic_DNA"/>
</dbReference>
<organism evidence="2 3">
    <name type="scientific">Devosia aurantiaca</name>
    <dbReference type="NCBI Taxonomy" id="2714858"/>
    <lineage>
        <taxon>Bacteria</taxon>
        <taxon>Pseudomonadati</taxon>
        <taxon>Pseudomonadota</taxon>
        <taxon>Alphaproteobacteria</taxon>
        <taxon>Hyphomicrobiales</taxon>
        <taxon>Devosiaceae</taxon>
        <taxon>Devosia</taxon>
    </lineage>
</organism>
<accession>A0A6M1SB25</accession>
<sequence>MIRFAAVFALSLLGVMPGLAFDDASQAAIDGLKRGKAVPIAQVTELMQGAKMWCYNQRENECAWSDIYLSIGGNDVEFEMSHPWNDLIDISYINRGALKDNRFICGTGYDWIPSVRAYERGTGYVIGGRELATLKLEIEQFTTVQQEFDCFDYVFEAVDEEAQTVMLLQRQYEDGETDPANDATVTLHFDEATAADLGWYW</sequence>
<protein>
    <submittedName>
        <fullName evidence="2">Uncharacterized protein</fullName>
    </submittedName>
</protein>
<comment type="caution">
    <text evidence="2">The sequence shown here is derived from an EMBL/GenBank/DDBJ whole genome shotgun (WGS) entry which is preliminary data.</text>
</comment>
<keyword evidence="1" id="KW-0732">Signal</keyword>
<evidence type="ECO:0000256" key="1">
    <source>
        <dbReference type="SAM" id="SignalP"/>
    </source>
</evidence>
<gene>
    <name evidence="2" type="ORF">G5575_03925</name>
</gene>
<reference evidence="2 3" key="2">
    <citation type="submission" date="2020-03" db="EMBL/GenBank/DDBJ databases">
        <title>Devosia chinhatensis sp. nov., isolated from a hexachlorocyclohexane (HCH) dump site in India.</title>
        <authorList>
            <person name="Kumar M."/>
            <person name="Lal R."/>
        </authorList>
    </citation>
    <scope>NUCLEOTIDE SEQUENCE [LARGE SCALE GENOMIC DNA]</scope>
    <source>
        <strain evidence="2 3">H239</strain>
    </source>
</reference>
<evidence type="ECO:0000313" key="2">
    <source>
        <dbReference type="EMBL" id="NGP16947.1"/>
    </source>
</evidence>
<dbReference type="RefSeq" id="WP_164533175.1">
    <property type="nucleotide sequence ID" value="NZ_JAALFG010000001.1"/>
</dbReference>